<reference evidence="2 3" key="1">
    <citation type="journal article" date="2014" name="Int. J. Syst. Evol. Microbiol.">
        <title>Complete genome sequence of Corynebacterium casei LMG S-19264T (=DSM 44701T), isolated from a smear-ripened cheese.</title>
        <authorList>
            <consortium name="US DOE Joint Genome Institute (JGI-PGF)"/>
            <person name="Walter F."/>
            <person name="Albersmeier A."/>
            <person name="Kalinowski J."/>
            <person name="Ruckert C."/>
        </authorList>
    </citation>
    <scope>NUCLEOTIDE SEQUENCE [LARGE SCALE GENOMIC DNA]</scope>
    <source>
        <strain evidence="2 3">CGMCC 1.7029</strain>
    </source>
</reference>
<dbReference type="Pfam" id="PF12697">
    <property type="entry name" value="Abhydrolase_6"/>
    <property type="match status" value="1"/>
</dbReference>
<sequence length="265" mass="27718">MMSRTLRLSDGAAVRVIEAGSAGAPVLLIHGVGMRAEAWGPQIVALASDHRVIAVDMPGHGESDALPGDPRLPDYVAWAARVIEALGLGPVSVAGHSMGSLIAGGLAVERPDLVARAALLNGVHRRDATARAAVMARANELASGVVAVEAPLSRWFGTDEDDVRDQVAGWLRAVSPRGYAAAYRAFAEGDTVYADRLGQVRCPLLVLTGDGDANSTPAMSRTMAAMAPQGRAVVIAGHRHMVNLTAPDAVTAEMKRWLATEEVPK</sequence>
<evidence type="ECO:0000313" key="3">
    <source>
        <dbReference type="Proteomes" id="UP000598196"/>
    </source>
</evidence>
<dbReference type="RefSeq" id="WP_146286864.1">
    <property type="nucleotide sequence ID" value="NZ_BMLP01000003.1"/>
</dbReference>
<organism evidence="2 3">
    <name type="scientific">Gemmobacter aquaticus</name>
    <dbReference type="NCBI Taxonomy" id="490185"/>
    <lineage>
        <taxon>Bacteria</taxon>
        <taxon>Pseudomonadati</taxon>
        <taxon>Pseudomonadota</taxon>
        <taxon>Alphaproteobacteria</taxon>
        <taxon>Rhodobacterales</taxon>
        <taxon>Paracoccaceae</taxon>
        <taxon>Gemmobacter</taxon>
    </lineage>
</organism>
<keyword evidence="3" id="KW-1185">Reference proteome</keyword>
<accession>A0A917YMG1</accession>
<feature type="domain" description="AB hydrolase-1" evidence="1">
    <location>
        <begin position="26"/>
        <end position="252"/>
    </location>
</feature>
<name>A0A917YMG1_9RHOB</name>
<dbReference type="PRINTS" id="PR00111">
    <property type="entry name" value="ABHYDROLASE"/>
</dbReference>
<dbReference type="Proteomes" id="UP000598196">
    <property type="component" value="Unassembled WGS sequence"/>
</dbReference>
<dbReference type="InterPro" id="IPR000073">
    <property type="entry name" value="AB_hydrolase_1"/>
</dbReference>
<dbReference type="AlphaFoldDB" id="A0A917YMG1"/>
<proteinExistence type="predicted"/>
<comment type="caution">
    <text evidence="2">The sequence shown here is derived from an EMBL/GenBank/DDBJ whole genome shotgun (WGS) entry which is preliminary data.</text>
</comment>
<dbReference type="InterPro" id="IPR050266">
    <property type="entry name" value="AB_hydrolase_sf"/>
</dbReference>
<dbReference type="SUPFAM" id="SSF53474">
    <property type="entry name" value="alpha/beta-Hydrolases"/>
    <property type="match status" value="1"/>
</dbReference>
<dbReference type="PANTHER" id="PTHR43798">
    <property type="entry name" value="MONOACYLGLYCEROL LIPASE"/>
    <property type="match status" value="1"/>
</dbReference>
<keyword evidence="2" id="KW-0378">Hydrolase</keyword>
<protein>
    <submittedName>
        <fullName evidence="2">Hydrolase</fullName>
    </submittedName>
</protein>
<dbReference type="InterPro" id="IPR029058">
    <property type="entry name" value="AB_hydrolase_fold"/>
</dbReference>
<gene>
    <name evidence="2" type="ORF">GCM10010991_21500</name>
</gene>
<evidence type="ECO:0000259" key="1">
    <source>
        <dbReference type="Pfam" id="PF12697"/>
    </source>
</evidence>
<dbReference type="GO" id="GO:0016787">
    <property type="term" value="F:hydrolase activity"/>
    <property type="evidence" value="ECO:0007669"/>
    <property type="project" value="UniProtKB-KW"/>
</dbReference>
<dbReference type="EMBL" id="BMLP01000003">
    <property type="protein sequence ID" value="GGO32956.1"/>
    <property type="molecule type" value="Genomic_DNA"/>
</dbReference>
<dbReference type="OrthoDB" id="9804723at2"/>
<dbReference type="Gene3D" id="3.40.50.1820">
    <property type="entry name" value="alpha/beta hydrolase"/>
    <property type="match status" value="1"/>
</dbReference>
<evidence type="ECO:0000313" key="2">
    <source>
        <dbReference type="EMBL" id="GGO32956.1"/>
    </source>
</evidence>